<keyword evidence="3" id="KW-1134">Transmembrane beta strand</keyword>
<comment type="caution">
    <text evidence="12">The sequence shown here is derived from an EMBL/GenBank/DDBJ whole genome shotgun (WGS) entry which is preliminary data.</text>
</comment>
<evidence type="ECO:0000256" key="7">
    <source>
        <dbReference type="ARBA" id="ARBA00023065"/>
    </source>
</evidence>
<reference evidence="12" key="1">
    <citation type="journal article" date="2020" name="mSystems">
        <title>Genome- and Community-Level Interaction Insights into Carbon Utilization and Element Cycling Functions of Hydrothermarchaeota in Hydrothermal Sediment.</title>
        <authorList>
            <person name="Zhou Z."/>
            <person name="Liu Y."/>
            <person name="Xu W."/>
            <person name="Pan J."/>
            <person name="Luo Z.H."/>
            <person name="Li M."/>
        </authorList>
    </citation>
    <scope>NUCLEOTIDE SEQUENCE [LARGE SCALE GENOMIC DNA]</scope>
    <source>
        <strain evidence="12">HyVt-489</strain>
    </source>
</reference>
<keyword evidence="7" id="KW-0406">Ion transport</keyword>
<keyword evidence="2" id="KW-0813">Transport</keyword>
<evidence type="ECO:0000256" key="1">
    <source>
        <dbReference type="ARBA" id="ARBA00004571"/>
    </source>
</evidence>
<dbReference type="AlphaFoldDB" id="A0A7C3FXW6"/>
<dbReference type="PANTHER" id="PTHR32552">
    <property type="entry name" value="FERRICHROME IRON RECEPTOR-RELATED"/>
    <property type="match status" value="1"/>
</dbReference>
<evidence type="ECO:0000256" key="6">
    <source>
        <dbReference type="ARBA" id="ARBA00023004"/>
    </source>
</evidence>
<dbReference type="PANTHER" id="PTHR32552:SF81">
    <property type="entry name" value="TONB-DEPENDENT OUTER MEMBRANE RECEPTOR"/>
    <property type="match status" value="1"/>
</dbReference>
<evidence type="ECO:0000256" key="10">
    <source>
        <dbReference type="ARBA" id="ARBA00023237"/>
    </source>
</evidence>
<feature type="domain" description="TonB-dependent receptor-like beta-barrel" evidence="11">
    <location>
        <begin position="5"/>
        <end position="315"/>
    </location>
</feature>
<evidence type="ECO:0000256" key="5">
    <source>
        <dbReference type="ARBA" id="ARBA00022692"/>
    </source>
</evidence>
<dbReference type="InterPro" id="IPR039426">
    <property type="entry name" value="TonB-dep_rcpt-like"/>
</dbReference>
<keyword evidence="5" id="KW-0812">Transmembrane</keyword>
<sequence>PFPSDTGNEYYTTQYTQELRLASNGDEAFNWQIGGFYFNSKMKALTDPGFVAPSIIVDHKEAWAFFGQASYDLSDRTTLTGGLRYTDDSADLTVLNNPSTVVVPVVKASSGEISGDIALNHEMNDNVNIYARFARGFRGPSIQGRNAAFNTNNNAQLAELVSTADSEIIHSFELGFKSLSMENRLRFNAAAFYYIVNDQQFTAVGGGGNFARLVNADKGVGYGFEADAIWAVTDNLNLTAGFALNKTEIKDNQLSVSGCGSANFLFIPGSGSSNCTVTDPLDGNGRALIDGNPFPNAPEITANMAIDYHAPITDNIDFIFSADGSIQGKTNLFLYESREFNTSGNFELGGKMGFSLDDDKYEIAVFARNLTDEVNLAGGIDFNNNTGFVTEPRIVGISFRATN</sequence>
<keyword evidence="4" id="KW-0410">Iron transport</keyword>
<evidence type="ECO:0000256" key="8">
    <source>
        <dbReference type="ARBA" id="ARBA00023077"/>
    </source>
</evidence>
<keyword evidence="12" id="KW-0675">Receptor</keyword>
<accession>A0A7C3FXW6</accession>
<name>A0A7C3FXW6_9PROT</name>
<dbReference type="EMBL" id="DRMN01000180">
    <property type="protein sequence ID" value="HFB54809.1"/>
    <property type="molecule type" value="Genomic_DNA"/>
</dbReference>
<dbReference type="InterPro" id="IPR036942">
    <property type="entry name" value="Beta-barrel_TonB_sf"/>
</dbReference>
<feature type="non-terminal residue" evidence="12">
    <location>
        <position position="1"/>
    </location>
</feature>
<dbReference type="InterPro" id="IPR000531">
    <property type="entry name" value="Beta-barrel_TonB"/>
</dbReference>
<evidence type="ECO:0000256" key="3">
    <source>
        <dbReference type="ARBA" id="ARBA00022452"/>
    </source>
</evidence>
<evidence type="ECO:0000256" key="9">
    <source>
        <dbReference type="ARBA" id="ARBA00023136"/>
    </source>
</evidence>
<dbReference type="GO" id="GO:0006826">
    <property type="term" value="P:iron ion transport"/>
    <property type="evidence" value="ECO:0007669"/>
    <property type="project" value="UniProtKB-KW"/>
</dbReference>
<evidence type="ECO:0000256" key="2">
    <source>
        <dbReference type="ARBA" id="ARBA00022448"/>
    </source>
</evidence>
<evidence type="ECO:0000259" key="11">
    <source>
        <dbReference type="Pfam" id="PF00593"/>
    </source>
</evidence>
<dbReference type="GO" id="GO:0009279">
    <property type="term" value="C:cell outer membrane"/>
    <property type="evidence" value="ECO:0007669"/>
    <property type="project" value="UniProtKB-SubCell"/>
</dbReference>
<keyword evidence="6" id="KW-0408">Iron</keyword>
<proteinExistence type="predicted"/>
<organism evidence="12">
    <name type="scientific">Hellea balneolensis</name>
    <dbReference type="NCBI Taxonomy" id="287478"/>
    <lineage>
        <taxon>Bacteria</taxon>
        <taxon>Pseudomonadati</taxon>
        <taxon>Pseudomonadota</taxon>
        <taxon>Alphaproteobacteria</taxon>
        <taxon>Maricaulales</taxon>
        <taxon>Robiginitomaculaceae</taxon>
        <taxon>Hellea</taxon>
    </lineage>
</organism>
<dbReference type="Gene3D" id="2.40.170.20">
    <property type="entry name" value="TonB-dependent receptor, beta-barrel domain"/>
    <property type="match status" value="1"/>
</dbReference>
<dbReference type="Pfam" id="PF00593">
    <property type="entry name" value="TonB_dep_Rec_b-barrel"/>
    <property type="match status" value="1"/>
</dbReference>
<dbReference type="Proteomes" id="UP000886042">
    <property type="component" value="Unassembled WGS sequence"/>
</dbReference>
<keyword evidence="8" id="KW-0798">TonB box</keyword>
<dbReference type="SUPFAM" id="SSF56935">
    <property type="entry name" value="Porins"/>
    <property type="match status" value="1"/>
</dbReference>
<protein>
    <submittedName>
        <fullName evidence="12">TonB-dependent receptor</fullName>
    </submittedName>
</protein>
<keyword evidence="9" id="KW-0472">Membrane</keyword>
<evidence type="ECO:0000256" key="4">
    <source>
        <dbReference type="ARBA" id="ARBA00022496"/>
    </source>
</evidence>
<gene>
    <name evidence="12" type="ORF">ENJ46_02705</name>
</gene>
<comment type="subcellular location">
    <subcellularLocation>
        <location evidence="1">Cell outer membrane</location>
        <topology evidence="1">Multi-pass membrane protein</topology>
    </subcellularLocation>
</comment>
<evidence type="ECO:0000313" key="12">
    <source>
        <dbReference type="EMBL" id="HFB54809.1"/>
    </source>
</evidence>
<keyword evidence="10" id="KW-0998">Cell outer membrane</keyword>